<dbReference type="AlphaFoldDB" id="A0A6C0ACU1"/>
<evidence type="ECO:0000313" key="1">
    <source>
        <dbReference type="EMBL" id="QHS77514.1"/>
    </source>
</evidence>
<organism evidence="1">
    <name type="scientific">viral metagenome</name>
    <dbReference type="NCBI Taxonomy" id="1070528"/>
    <lineage>
        <taxon>unclassified sequences</taxon>
        <taxon>metagenomes</taxon>
        <taxon>organismal metagenomes</taxon>
    </lineage>
</organism>
<sequence>MEVEIEIDNLTLTIPFHLIQMSLLNFTDPINMFNKTEQEFINNLINSNYFTASKLVSNFQSSNRNSYNKRACRSRTTTYCLYYITECTHSVGNRQCASERGYCYDLTVNLELHQNDGIYYTSTKSENCDLN</sequence>
<name>A0A6C0ACU1_9ZZZZ</name>
<accession>A0A6C0ACU1</accession>
<proteinExistence type="predicted"/>
<reference evidence="1" key="1">
    <citation type="journal article" date="2020" name="Nature">
        <title>Giant virus diversity and host interactions through global metagenomics.</title>
        <authorList>
            <person name="Schulz F."/>
            <person name="Roux S."/>
            <person name="Paez-Espino D."/>
            <person name="Jungbluth S."/>
            <person name="Walsh D.A."/>
            <person name="Denef V.J."/>
            <person name="McMahon K.D."/>
            <person name="Konstantinidis K.T."/>
            <person name="Eloe-Fadrosh E.A."/>
            <person name="Kyrpides N.C."/>
            <person name="Woyke T."/>
        </authorList>
    </citation>
    <scope>NUCLEOTIDE SEQUENCE</scope>
    <source>
        <strain evidence="1">GVMAG-S-1004661-13</strain>
    </source>
</reference>
<dbReference type="EMBL" id="MN740552">
    <property type="protein sequence ID" value="QHS77514.1"/>
    <property type="molecule type" value="Genomic_DNA"/>
</dbReference>
<protein>
    <submittedName>
        <fullName evidence="1">Uncharacterized protein</fullName>
    </submittedName>
</protein>